<gene>
    <name evidence="1" type="ORF">BO97DRAFT_447415</name>
</gene>
<dbReference type="Proteomes" id="UP000248961">
    <property type="component" value="Unassembled WGS sequence"/>
</dbReference>
<accession>A0A395HFX6</accession>
<organism evidence="1 2">
    <name type="scientific">Aspergillus homomorphus (strain CBS 101889)</name>
    <dbReference type="NCBI Taxonomy" id="1450537"/>
    <lineage>
        <taxon>Eukaryota</taxon>
        <taxon>Fungi</taxon>
        <taxon>Dikarya</taxon>
        <taxon>Ascomycota</taxon>
        <taxon>Pezizomycotina</taxon>
        <taxon>Eurotiomycetes</taxon>
        <taxon>Eurotiomycetidae</taxon>
        <taxon>Eurotiales</taxon>
        <taxon>Aspergillaceae</taxon>
        <taxon>Aspergillus</taxon>
        <taxon>Aspergillus subgen. Circumdati</taxon>
    </lineage>
</organism>
<sequence>MATRYISSRLIQSIEKGGKMVIVEYVDKTTTWIRPTGSPATSVQTEFVQVVTDNFETLQPTTAFVAMKESEHKSDLDKRKHYTAYELNSDRTVTRTTHFVRQIPQ</sequence>
<proteinExistence type="predicted"/>
<dbReference type="EMBL" id="KZ824367">
    <property type="protein sequence ID" value="RAL06640.1"/>
    <property type="molecule type" value="Genomic_DNA"/>
</dbReference>
<dbReference type="VEuPathDB" id="FungiDB:BO97DRAFT_447415"/>
<protein>
    <submittedName>
        <fullName evidence="1">Uncharacterized protein</fullName>
    </submittedName>
</protein>
<name>A0A395HFX6_ASPHC</name>
<evidence type="ECO:0000313" key="1">
    <source>
        <dbReference type="EMBL" id="RAL06640.1"/>
    </source>
</evidence>
<dbReference type="AlphaFoldDB" id="A0A395HFX6"/>
<reference evidence="1 2" key="1">
    <citation type="submission" date="2018-02" db="EMBL/GenBank/DDBJ databases">
        <title>The genomes of Aspergillus section Nigri reveals drivers in fungal speciation.</title>
        <authorList>
            <consortium name="DOE Joint Genome Institute"/>
            <person name="Vesth T.C."/>
            <person name="Nybo J."/>
            <person name="Theobald S."/>
            <person name="Brandl J."/>
            <person name="Frisvad J.C."/>
            <person name="Nielsen K.F."/>
            <person name="Lyhne E.K."/>
            <person name="Kogle M.E."/>
            <person name="Kuo A."/>
            <person name="Riley R."/>
            <person name="Clum A."/>
            <person name="Nolan M."/>
            <person name="Lipzen A."/>
            <person name="Salamov A."/>
            <person name="Henrissat B."/>
            <person name="Wiebenga A."/>
            <person name="De vries R.P."/>
            <person name="Grigoriev I.V."/>
            <person name="Mortensen U.H."/>
            <person name="Andersen M.R."/>
            <person name="Baker S.E."/>
        </authorList>
    </citation>
    <scope>NUCLEOTIDE SEQUENCE [LARGE SCALE GENOMIC DNA]</scope>
    <source>
        <strain evidence="1 2">CBS 101889</strain>
    </source>
</reference>
<evidence type="ECO:0000313" key="2">
    <source>
        <dbReference type="Proteomes" id="UP000248961"/>
    </source>
</evidence>
<dbReference type="RefSeq" id="XP_025545794.1">
    <property type="nucleotide sequence ID" value="XM_025698777.1"/>
</dbReference>
<dbReference type="OrthoDB" id="5235678at2759"/>
<dbReference type="GeneID" id="37203066"/>
<keyword evidence="2" id="KW-1185">Reference proteome</keyword>